<dbReference type="EMBL" id="GDID01006477">
    <property type="protein sequence ID" value="JAP90129.1"/>
    <property type="molecule type" value="Transcribed_RNA"/>
</dbReference>
<gene>
    <name evidence="1" type="ORF">TPC1_30376</name>
</gene>
<accession>A0A146K3N0</accession>
<evidence type="ECO:0000313" key="1">
    <source>
        <dbReference type="EMBL" id="JAP90129.1"/>
    </source>
</evidence>
<sequence length="657" mass="75494">SYQQNCFLNISDHTQCLTLEKCASFGYDEGQKLCQQCNYSMVNVTGSVTYFDREMCLNLTLYIDQLKIQYIDDMKNDSNCTGTEQYIVQFDNISFCEPPQNYSYENHYVTDCFMTDYHYFMKNGEFYCQNCFEGLNYSIDANNMCYTKCPSGQQMHPRNSYVCVDLNSNISCDFTKILEGIPYCVQACESGSREVLQNYTTMLYSMCLSNCNISLFTDSEVCSQNISLQRYLEFQTPLIYLETFTKCNIYQLRLINGNFEVVCKPTCYYQPSGFCHAPINAAKKYFPYLNYSDSYVHPDYFVTFENVTLGSYNCPPGLNNTIVQMFQPTCFNDTCANVDVNNTLNSNYGCNDSCDFEIKSIVTVAGTTKFCSHCEYFYMDVSRTCSPPCDDSVWFQNTKTCAIGCSLQDGIMNCSDCMMYKIISFEKVCTGVCDHYLKDNGVCYDNCTVSQFDSERCEDCSIVQMYLEIPICLDSCHLFLLKDFYNAHDLCFTFFGDYYNSLTGTKQKDCIFYYIKNATLCKADCVQVDLETNQCFDDCDALLGMHQIICMHYSYFDYVYHNGTSDIQFQIPTQVCGINEIYITAQQNCILYSNVKQTNRAFESSKETDCTRINQECIAFECLNDGNDCGKQCTGVIDLKNNNCVHKVQQADFSKFE</sequence>
<protein>
    <submittedName>
        <fullName evidence="1">Uncharacterized protein</fullName>
    </submittedName>
</protein>
<dbReference type="AlphaFoldDB" id="A0A146K3N0"/>
<proteinExistence type="predicted"/>
<organism evidence="1">
    <name type="scientific">Trepomonas sp. PC1</name>
    <dbReference type="NCBI Taxonomy" id="1076344"/>
    <lineage>
        <taxon>Eukaryota</taxon>
        <taxon>Metamonada</taxon>
        <taxon>Diplomonadida</taxon>
        <taxon>Hexamitidae</taxon>
        <taxon>Hexamitinae</taxon>
        <taxon>Trepomonas</taxon>
    </lineage>
</organism>
<name>A0A146K3N0_9EUKA</name>
<reference evidence="1" key="1">
    <citation type="submission" date="2015-07" db="EMBL/GenBank/DDBJ databases">
        <title>Adaptation to a free-living lifestyle via gene acquisitions in the diplomonad Trepomonas sp. PC1.</title>
        <authorList>
            <person name="Xu F."/>
            <person name="Jerlstrom-Hultqvist J."/>
            <person name="Kolisko M."/>
            <person name="Simpson A.G.B."/>
            <person name="Roger A.J."/>
            <person name="Svard S.G."/>
            <person name="Andersson J.O."/>
        </authorList>
    </citation>
    <scope>NUCLEOTIDE SEQUENCE</scope>
    <source>
        <strain evidence="1">PC1</strain>
    </source>
</reference>
<feature type="non-terminal residue" evidence="1">
    <location>
        <position position="657"/>
    </location>
</feature>
<feature type="non-terminal residue" evidence="1">
    <location>
        <position position="1"/>
    </location>
</feature>